<dbReference type="AlphaFoldDB" id="A0A3D9SPY6"/>
<name>A0A3D9SPY6_9ACTN</name>
<evidence type="ECO:0000313" key="3">
    <source>
        <dbReference type="Proteomes" id="UP000256661"/>
    </source>
</evidence>
<accession>A0A3D9SPY6</accession>
<protein>
    <submittedName>
        <fullName evidence="2">Putative HAF family extracellular repeat protein</fullName>
    </submittedName>
</protein>
<feature type="signal peptide" evidence="1">
    <location>
        <begin position="1"/>
        <end position="26"/>
    </location>
</feature>
<organism evidence="2 3">
    <name type="scientific">Thermomonospora umbrina</name>
    <dbReference type="NCBI Taxonomy" id="111806"/>
    <lineage>
        <taxon>Bacteria</taxon>
        <taxon>Bacillati</taxon>
        <taxon>Actinomycetota</taxon>
        <taxon>Actinomycetes</taxon>
        <taxon>Streptosporangiales</taxon>
        <taxon>Thermomonosporaceae</taxon>
        <taxon>Thermomonospora</taxon>
    </lineage>
</organism>
<gene>
    <name evidence="2" type="ORF">DFJ69_3151</name>
</gene>
<proteinExistence type="predicted"/>
<reference evidence="2 3" key="1">
    <citation type="submission" date="2018-08" db="EMBL/GenBank/DDBJ databases">
        <title>Sequencing the genomes of 1000 actinobacteria strains.</title>
        <authorList>
            <person name="Klenk H.-P."/>
        </authorList>
    </citation>
    <scope>NUCLEOTIDE SEQUENCE [LARGE SCALE GENOMIC DNA]</scope>
    <source>
        <strain evidence="2 3">DSM 43927</strain>
    </source>
</reference>
<dbReference type="NCBIfam" id="TIGR02913">
    <property type="entry name" value="HAF_rpt"/>
    <property type="match status" value="2"/>
</dbReference>
<evidence type="ECO:0000313" key="2">
    <source>
        <dbReference type="EMBL" id="REE97677.1"/>
    </source>
</evidence>
<keyword evidence="3" id="KW-1185">Reference proteome</keyword>
<dbReference type="InterPro" id="IPR014262">
    <property type="entry name" value="HAF_rpt"/>
</dbReference>
<dbReference type="Proteomes" id="UP000256661">
    <property type="component" value="Unassembled WGS sequence"/>
</dbReference>
<sequence>MTRRLPLSLVLCTTLVLPALAGPAHAAPAFRVTDLPLGGDRSALSVLDINERGQIAGLTESPSAPGRYRVVRWDPTPSGYTVTPLSDYQEQYPVKINDRGDVMGRAGDDIVIWDRAGTRVATVAPVGTFSAFPPVFNNRRQVLYSHGSGDLSGLPTTAVLWSPEGTSELDRPDGTTSMFAIKLNERGVALGTILAGRTPPHRTGFRWNGTAMTRIPAPGGQAVAFMVDINDRNQAVGVGPTEGRVFVEQDGRARDIGDLGGGWSRTDFFLPAINARGQITGLSRTASGEIHPFLWTAGRMTDLGTLGGPTTDLSDTAITDLNDRGQVIGLSRTSAGERHPFLWTAGRMQDLHIAGSRNTEVVEINGLGQAVGSITTETGTRPVVWTTTTP</sequence>
<dbReference type="RefSeq" id="WP_170177668.1">
    <property type="nucleotide sequence ID" value="NZ_QTTT01000001.1"/>
</dbReference>
<keyword evidence="1" id="KW-0732">Signal</keyword>
<comment type="caution">
    <text evidence="2">The sequence shown here is derived from an EMBL/GenBank/DDBJ whole genome shotgun (WGS) entry which is preliminary data.</text>
</comment>
<evidence type="ECO:0000256" key="1">
    <source>
        <dbReference type="SAM" id="SignalP"/>
    </source>
</evidence>
<feature type="chain" id="PRO_5017584956" evidence="1">
    <location>
        <begin position="27"/>
        <end position="390"/>
    </location>
</feature>
<dbReference type="EMBL" id="QTTT01000001">
    <property type="protein sequence ID" value="REE97677.1"/>
    <property type="molecule type" value="Genomic_DNA"/>
</dbReference>